<gene>
    <name evidence="2" type="ORF">GCM10010347_58950</name>
</gene>
<proteinExistence type="predicted"/>
<dbReference type="EMBL" id="BMVP01000018">
    <property type="protein sequence ID" value="GHB80571.1"/>
    <property type="molecule type" value="Genomic_DNA"/>
</dbReference>
<dbReference type="Gene3D" id="3.30.70.380">
    <property type="entry name" value="Ferrodoxin-fold anticodon-binding domain"/>
    <property type="match status" value="1"/>
</dbReference>
<organism evidence="2 3">
    <name type="scientific">Streptomyces cirratus</name>
    <dbReference type="NCBI Taxonomy" id="68187"/>
    <lineage>
        <taxon>Bacteria</taxon>
        <taxon>Bacillati</taxon>
        <taxon>Actinomycetota</taxon>
        <taxon>Actinomycetes</taxon>
        <taxon>Kitasatosporales</taxon>
        <taxon>Streptomycetaceae</taxon>
        <taxon>Streptomyces</taxon>
    </lineage>
</organism>
<protein>
    <recommendedName>
        <fullName evidence="1">FDX-ACB domain-containing protein</fullName>
    </recommendedName>
</protein>
<reference evidence="3" key="1">
    <citation type="journal article" date="2019" name="Int. J. Syst. Evol. Microbiol.">
        <title>The Global Catalogue of Microorganisms (GCM) 10K type strain sequencing project: providing services to taxonomists for standard genome sequencing and annotation.</title>
        <authorList>
            <consortium name="The Broad Institute Genomics Platform"/>
            <consortium name="The Broad Institute Genome Sequencing Center for Infectious Disease"/>
            <person name="Wu L."/>
            <person name="Ma J."/>
        </authorList>
    </citation>
    <scope>NUCLEOTIDE SEQUENCE [LARGE SCALE GENOMIC DNA]</scope>
    <source>
        <strain evidence="3">JCM 4738</strain>
    </source>
</reference>
<sequence length="47" mass="4920">MGEGKTLAYALRFRAVDRTLTAEESTAARDAVVPLAGERTGAVLRGA</sequence>
<dbReference type="Proteomes" id="UP000642673">
    <property type="component" value="Unassembled WGS sequence"/>
</dbReference>
<dbReference type="PROSITE" id="PS51447">
    <property type="entry name" value="FDX_ACB"/>
    <property type="match status" value="1"/>
</dbReference>
<feature type="domain" description="FDX-ACB" evidence="1">
    <location>
        <begin position="1"/>
        <end position="45"/>
    </location>
</feature>
<accession>A0ABQ3F0X3</accession>
<keyword evidence="3" id="KW-1185">Reference proteome</keyword>
<comment type="caution">
    <text evidence="2">The sequence shown here is derived from an EMBL/GenBank/DDBJ whole genome shotgun (WGS) entry which is preliminary data.</text>
</comment>
<dbReference type="InterPro" id="IPR036690">
    <property type="entry name" value="Fdx_antiC-bd_sf"/>
</dbReference>
<dbReference type="InterPro" id="IPR005121">
    <property type="entry name" value="Fdx_antiC-bd"/>
</dbReference>
<evidence type="ECO:0000313" key="2">
    <source>
        <dbReference type="EMBL" id="GHB80571.1"/>
    </source>
</evidence>
<evidence type="ECO:0000259" key="1">
    <source>
        <dbReference type="PROSITE" id="PS51447"/>
    </source>
</evidence>
<evidence type="ECO:0000313" key="3">
    <source>
        <dbReference type="Proteomes" id="UP000642673"/>
    </source>
</evidence>
<name>A0ABQ3F0X3_9ACTN</name>
<dbReference type="SUPFAM" id="SSF54991">
    <property type="entry name" value="Anticodon-binding domain of PheRS"/>
    <property type="match status" value="1"/>
</dbReference>